<comment type="similarity">
    <text evidence="5 18">Belongs to the CDS family.</text>
</comment>
<keyword evidence="11 18" id="KW-0812">Transmembrane</keyword>
<dbReference type="GO" id="GO:0004605">
    <property type="term" value="F:phosphatidate cytidylyltransferase activity"/>
    <property type="evidence" value="ECO:0007669"/>
    <property type="project" value="UniProtKB-EC"/>
</dbReference>
<dbReference type="EC" id="2.7.7.41" evidence="6 18"/>
<dbReference type="AlphaFoldDB" id="A0A249KB71"/>
<comment type="subcellular location">
    <subcellularLocation>
        <location evidence="2">Cell membrane</location>
        <topology evidence="2">Multi-pass membrane protein</topology>
    </subcellularLocation>
</comment>
<evidence type="ECO:0000256" key="19">
    <source>
        <dbReference type="SAM" id="Phobius"/>
    </source>
</evidence>
<feature type="transmembrane region" description="Helical" evidence="19">
    <location>
        <begin position="189"/>
        <end position="208"/>
    </location>
</feature>
<dbReference type="Pfam" id="PF01148">
    <property type="entry name" value="CTP_transf_1"/>
    <property type="match status" value="1"/>
</dbReference>
<keyword evidence="14" id="KW-0443">Lipid metabolism</keyword>
<evidence type="ECO:0000256" key="6">
    <source>
        <dbReference type="ARBA" id="ARBA00012487"/>
    </source>
</evidence>
<dbReference type="RefSeq" id="WP_223297931.1">
    <property type="nucleotide sequence ID" value="NZ_CP016771.1"/>
</dbReference>
<keyword evidence="10 18" id="KW-0808">Transferase</keyword>
<feature type="transmembrane region" description="Helical" evidence="19">
    <location>
        <begin position="214"/>
        <end position="233"/>
    </location>
</feature>
<evidence type="ECO:0000256" key="17">
    <source>
        <dbReference type="ARBA" id="ARBA00023264"/>
    </source>
</evidence>
<keyword evidence="13 19" id="KW-1133">Transmembrane helix</keyword>
<dbReference type="UniPathway" id="UPA00557">
    <property type="reaction ID" value="UER00614"/>
</dbReference>
<evidence type="ECO:0000256" key="1">
    <source>
        <dbReference type="ARBA" id="ARBA00001698"/>
    </source>
</evidence>
<accession>A0A249KB71</accession>
<dbReference type="Proteomes" id="UP000217171">
    <property type="component" value="Chromosome"/>
</dbReference>
<gene>
    <name evidence="20" type="ORF">B1s21160_04375</name>
</gene>
<feature type="transmembrane region" description="Helical" evidence="19">
    <location>
        <begin position="124"/>
        <end position="143"/>
    </location>
</feature>
<keyword evidence="8" id="KW-1003">Cell membrane</keyword>
<keyword evidence="12 18" id="KW-0548">Nucleotidyltransferase</keyword>
<evidence type="ECO:0000256" key="5">
    <source>
        <dbReference type="ARBA" id="ARBA00010185"/>
    </source>
</evidence>
<evidence type="ECO:0000256" key="7">
    <source>
        <dbReference type="ARBA" id="ARBA00019373"/>
    </source>
</evidence>
<sequence>MADLHAINDAINKRAGRKLLPSIFVSLFLLGLIFGSIIIEPLLFFLLIWVVIMLGVRELAHAYRTGGIELPDLALMSAASVLLFATWFGNTQGLAVSAGLTIPILMFTLLLISQSDFIKRSTSAVFITFYLAVLGGFILLLANHEDGPTRIFALVALIACNDTFAYFTGIAIGKHKLAPKISPKKSWEGLIGGAVAAVVGGAATFHYFFETAWFVGAVIGLMCVVTATCGDLIESAIKRDLAIKDMSNLLPGHGGIMDRLDSALFTAPAVWFAFELINRYL</sequence>
<dbReference type="GO" id="GO:0016024">
    <property type="term" value="P:CDP-diacylglycerol biosynthetic process"/>
    <property type="evidence" value="ECO:0007669"/>
    <property type="project" value="UniProtKB-UniPathway"/>
</dbReference>
<reference evidence="20 21" key="1">
    <citation type="submission" date="2016-07" db="EMBL/GenBank/DDBJ databases">
        <title>High microdiversification within the ubiquitous acI lineage of Actinobacteria.</title>
        <authorList>
            <person name="Neuenschwander S.M."/>
            <person name="Salcher M."/>
            <person name="Ghai R."/>
            <person name="Pernthaler J."/>
        </authorList>
    </citation>
    <scope>NUCLEOTIDE SEQUENCE [LARGE SCALE GENOMIC DNA]</scope>
    <source>
        <strain evidence="20">MMS-21-160</strain>
    </source>
</reference>
<evidence type="ECO:0000313" key="20">
    <source>
        <dbReference type="EMBL" id="ASY13955.1"/>
    </source>
</evidence>
<dbReference type="PANTHER" id="PTHR46382:SF1">
    <property type="entry name" value="PHOSPHATIDATE CYTIDYLYLTRANSFERASE"/>
    <property type="match status" value="1"/>
</dbReference>
<evidence type="ECO:0000256" key="8">
    <source>
        <dbReference type="ARBA" id="ARBA00022475"/>
    </source>
</evidence>
<dbReference type="PANTHER" id="PTHR46382">
    <property type="entry name" value="PHOSPHATIDATE CYTIDYLYLTRANSFERASE"/>
    <property type="match status" value="1"/>
</dbReference>
<dbReference type="KEGG" id="nhi:B1s21160_04375"/>
<feature type="transmembrane region" description="Helical" evidence="19">
    <location>
        <begin position="23"/>
        <end position="56"/>
    </location>
</feature>
<feature type="transmembrane region" description="Helical" evidence="19">
    <location>
        <begin position="94"/>
        <end position="112"/>
    </location>
</feature>
<dbReference type="EMBL" id="CP016771">
    <property type="protein sequence ID" value="ASY13955.1"/>
    <property type="molecule type" value="Genomic_DNA"/>
</dbReference>
<keyword evidence="21" id="KW-1185">Reference proteome</keyword>
<evidence type="ECO:0000256" key="18">
    <source>
        <dbReference type="RuleBase" id="RU003938"/>
    </source>
</evidence>
<protein>
    <recommendedName>
        <fullName evidence="7 18">Phosphatidate cytidylyltransferase</fullName>
        <ecNumber evidence="6 18">2.7.7.41</ecNumber>
    </recommendedName>
</protein>
<feature type="transmembrane region" description="Helical" evidence="19">
    <location>
        <begin position="149"/>
        <end position="168"/>
    </location>
</feature>
<evidence type="ECO:0000256" key="10">
    <source>
        <dbReference type="ARBA" id="ARBA00022679"/>
    </source>
</evidence>
<comment type="pathway">
    <text evidence="3 18">Phospholipid metabolism; CDP-diacylglycerol biosynthesis; CDP-diacylglycerol from sn-glycerol 3-phosphate: step 3/3.</text>
</comment>
<evidence type="ECO:0000256" key="14">
    <source>
        <dbReference type="ARBA" id="ARBA00023098"/>
    </source>
</evidence>
<evidence type="ECO:0000256" key="4">
    <source>
        <dbReference type="ARBA" id="ARBA00005189"/>
    </source>
</evidence>
<keyword evidence="15 19" id="KW-0472">Membrane</keyword>
<evidence type="ECO:0000256" key="2">
    <source>
        <dbReference type="ARBA" id="ARBA00004651"/>
    </source>
</evidence>
<keyword evidence="17" id="KW-1208">Phospholipid metabolism</keyword>
<proteinExistence type="inferred from homology"/>
<evidence type="ECO:0000256" key="16">
    <source>
        <dbReference type="ARBA" id="ARBA00023209"/>
    </source>
</evidence>
<evidence type="ECO:0000313" key="21">
    <source>
        <dbReference type="Proteomes" id="UP000217171"/>
    </source>
</evidence>
<dbReference type="PROSITE" id="PS01315">
    <property type="entry name" value="CDS"/>
    <property type="match status" value="1"/>
</dbReference>
<dbReference type="GO" id="GO:0005886">
    <property type="term" value="C:plasma membrane"/>
    <property type="evidence" value="ECO:0007669"/>
    <property type="project" value="UniProtKB-SubCell"/>
</dbReference>
<evidence type="ECO:0000256" key="3">
    <source>
        <dbReference type="ARBA" id="ARBA00005119"/>
    </source>
</evidence>
<evidence type="ECO:0000256" key="13">
    <source>
        <dbReference type="ARBA" id="ARBA00022989"/>
    </source>
</evidence>
<keyword evidence="16" id="KW-0594">Phospholipid biosynthesis</keyword>
<organism evidence="20 21">
    <name type="scientific">Candidatus Nanopelagicus hibericus</name>
    <dbReference type="NCBI Taxonomy" id="1884915"/>
    <lineage>
        <taxon>Bacteria</taxon>
        <taxon>Bacillati</taxon>
        <taxon>Actinomycetota</taxon>
        <taxon>Actinomycetes</taxon>
        <taxon>Candidatus Nanopelagicales</taxon>
        <taxon>Candidatus Nanopelagicaceae</taxon>
        <taxon>Candidatus Nanopelagicus</taxon>
    </lineage>
</organism>
<comment type="catalytic activity">
    <reaction evidence="1 18">
        <text>a 1,2-diacyl-sn-glycero-3-phosphate + CTP + H(+) = a CDP-1,2-diacyl-sn-glycerol + diphosphate</text>
        <dbReference type="Rhea" id="RHEA:16229"/>
        <dbReference type="ChEBI" id="CHEBI:15378"/>
        <dbReference type="ChEBI" id="CHEBI:33019"/>
        <dbReference type="ChEBI" id="CHEBI:37563"/>
        <dbReference type="ChEBI" id="CHEBI:58332"/>
        <dbReference type="ChEBI" id="CHEBI:58608"/>
        <dbReference type="EC" id="2.7.7.41"/>
    </reaction>
</comment>
<evidence type="ECO:0000256" key="15">
    <source>
        <dbReference type="ARBA" id="ARBA00023136"/>
    </source>
</evidence>
<evidence type="ECO:0000256" key="12">
    <source>
        <dbReference type="ARBA" id="ARBA00022695"/>
    </source>
</evidence>
<dbReference type="InterPro" id="IPR000374">
    <property type="entry name" value="PC_trans"/>
</dbReference>
<feature type="transmembrane region" description="Helical" evidence="19">
    <location>
        <begin position="68"/>
        <end position="88"/>
    </location>
</feature>
<evidence type="ECO:0000256" key="9">
    <source>
        <dbReference type="ARBA" id="ARBA00022516"/>
    </source>
</evidence>
<comment type="pathway">
    <text evidence="4">Lipid metabolism.</text>
</comment>
<name>A0A249KB71_9ACTN</name>
<evidence type="ECO:0000256" key="11">
    <source>
        <dbReference type="ARBA" id="ARBA00022692"/>
    </source>
</evidence>
<keyword evidence="9" id="KW-0444">Lipid biosynthesis</keyword>